<keyword evidence="3" id="KW-1185">Reference proteome</keyword>
<dbReference type="EMBL" id="BGZK01000107">
    <property type="protein sequence ID" value="GBP19353.1"/>
    <property type="molecule type" value="Genomic_DNA"/>
</dbReference>
<dbReference type="AlphaFoldDB" id="A0A4C1TZ48"/>
<dbReference type="OrthoDB" id="6482909at2759"/>
<organism evidence="2 3">
    <name type="scientific">Eumeta variegata</name>
    <name type="common">Bagworm moth</name>
    <name type="synonym">Eumeta japonica</name>
    <dbReference type="NCBI Taxonomy" id="151549"/>
    <lineage>
        <taxon>Eukaryota</taxon>
        <taxon>Metazoa</taxon>
        <taxon>Ecdysozoa</taxon>
        <taxon>Arthropoda</taxon>
        <taxon>Hexapoda</taxon>
        <taxon>Insecta</taxon>
        <taxon>Pterygota</taxon>
        <taxon>Neoptera</taxon>
        <taxon>Endopterygota</taxon>
        <taxon>Lepidoptera</taxon>
        <taxon>Glossata</taxon>
        <taxon>Ditrysia</taxon>
        <taxon>Tineoidea</taxon>
        <taxon>Psychidae</taxon>
        <taxon>Oiketicinae</taxon>
        <taxon>Eumeta</taxon>
    </lineage>
</organism>
<dbReference type="Pfam" id="PF00651">
    <property type="entry name" value="BTB"/>
    <property type="match status" value="1"/>
</dbReference>
<evidence type="ECO:0000313" key="3">
    <source>
        <dbReference type="Proteomes" id="UP000299102"/>
    </source>
</evidence>
<protein>
    <recommendedName>
        <fullName evidence="1">BTB domain-containing protein</fullName>
    </recommendedName>
</protein>
<dbReference type="PROSITE" id="PS50097">
    <property type="entry name" value="BTB"/>
    <property type="match status" value="1"/>
</dbReference>
<comment type="caution">
    <text evidence="2">The sequence shown here is derived from an EMBL/GenBank/DDBJ whole genome shotgun (WGS) entry which is preliminary data.</text>
</comment>
<proteinExistence type="predicted"/>
<reference evidence="2 3" key="1">
    <citation type="journal article" date="2019" name="Commun. Biol.">
        <title>The bagworm genome reveals a unique fibroin gene that provides high tensile strength.</title>
        <authorList>
            <person name="Kono N."/>
            <person name="Nakamura H."/>
            <person name="Ohtoshi R."/>
            <person name="Tomita M."/>
            <person name="Numata K."/>
            <person name="Arakawa K."/>
        </authorList>
    </citation>
    <scope>NUCLEOTIDE SEQUENCE [LARGE SCALE GENOMIC DNA]</scope>
</reference>
<name>A0A4C1TZ48_EUMVA</name>
<feature type="domain" description="BTB" evidence="1">
    <location>
        <begin position="25"/>
        <end position="77"/>
    </location>
</feature>
<evidence type="ECO:0000259" key="1">
    <source>
        <dbReference type="PROSITE" id="PS50097"/>
    </source>
</evidence>
<dbReference type="Proteomes" id="UP000299102">
    <property type="component" value="Unassembled WGS sequence"/>
</dbReference>
<dbReference type="SUPFAM" id="SSF54695">
    <property type="entry name" value="POZ domain"/>
    <property type="match status" value="1"/>
</dbReference>
<dbReference type="InterPro" id="IPR011333">
    <property type="entry name" value="SKP1/BTB/POZ_sf"/>
</dbReference>
<dbReference type="Gene3D" id="3.30.710.10">
    <property type="entry name" value="Potassium Channel Kv1.1, Chain A"/>
    <property type="match status" value="1"/>
</dbReference>
<evidence type="ECO:0000313" key="2">
    <source>
        <dbReference type="EMBL" id="GBP19353.1"/>
    </source>
</evidence>
<gene>
    <name evidence="2" type="ORF">EVAR_12394_1</name>
</gene>
<dbReference type="Gene3D" id="2.20.25.240">
    <property type="match status" value="1"/>
</dbReference>
<dbReference type="InterPro" id="IPR000210">
    <property type="entry name" value="BTB/POZ_dom"/>
</dbReference>
<accession>A0A4C1TZ48</accession>
<sequence>MIAELRTDNPKRRAILHHDNNNEFVDMTLAADGHLVKVHQFLIALSSPYLKELIKSAQCLHPVIFLNEIKDDEIMAVTQDNSQQKGQFSLDSTCELQVSDSTMDKSTVNVKDSTSDNDNGFLNDTDTLLNIPTKDNAHKRKVISMQEIKDDKSVSVYYTVSNRGAIQMICNRYIYFPGYSYKNKQFRRWRCVENIERRCPAFIVTKDDMLLKSGGLTGGRKGRPAPGLRSWGQMPPSFPDQILNKTLKMCFKIKALQPSRFYTREKDSTIWLSKKEAKKTKIEEAQSLAGSLSKYLSNFEENKSDVAEEINQAVESGSNIQIIDIETANIGEKSSKCDINKNSDVTDTEIQDYRINKLKKNTKGSRRIRRF</sequence>